<dbReference type="GO" id="GO:0046872">
    <property type="term" value="F:metal ion binding"/>
    <property type="evidence" value="ECO:0007669"/>
    <property type="project" value="UniProtKB-KW"/>
</dbReference>
<evidence type="ECO:0000313" key="5">
    <source>
        <dbReference type="EMBL" id="AEH44682.1"/>
    </source>
</evidence>
<dbReference type="InterPro" id="IPR017900">
    <property type="entry name" value="4Fe4S_Fe_S_CS"/>
</dbReference>
<dbReference type="AlphaFoldDB" id="F8ACI0"/>
<dbReference type="SUPFAM" id="SSF46548">
    <property type="entry name" value="alpha-helical ferredoxin"/>
    <property type="match status" value="1"/>
</dbReference>
<dbReference type="STRING" id="667014.Thein_0804"/>
<dbReference type="InterPro" id="IPR009051">
    <property type="entry name" value="Helical_ferredxn"/>
</dbReference>
<dbReference type="EMBL" id="CP002683">
    <property type="protein sequence ID" value="AEH44682.1"/>
    <property type="molecule type" value="Genomic_DNA"/>
</dbReference>
<dbReference type="eggNOG" id="COG1150">
    <property type="taxonomic scope" value="Bacteria"/>
</dbReference>
<keyword evidence="3" id="KW-0411">Iron-sulfur</keyword>
<name>F8ACI0_THEID</name>
<dbReference type="Pfam" id="PF13534">
    <property type="entry name" value="Fer4_17"/>
    <property type="match status" value="1"/>
</dbReference>
<protein>
    <submittedName>
        <fullName evidence="5">4Fe-4S ferredoxin, iron-sulfur binding protein</fullName>
    </submittedName>
</protein>
<organism evidence="5 6">
    <name type="scientific">Thermodesulfatator indicus (strain DSM 15286 / JCM 11887 / CIR29812)</name>
    <dbReference type="NCBI Taxonomy" id="667014"/>
    <lineage>
        <taxon>Bacteria</taxon>
        <taxon>Pseudomonadati</taxon>
        <taxon>Thermodesulfobacteriota</taxon>
        <taxon>Thermodesulfobacteria</taxon>
        <taxon>Thermodesulfobacteriales</taxon>
        <taxon>Thermodesulfatatoraceae</taxon>
        <taxon>Thermodesulfatator</taxon>
    </lineage>
</organism>
<gene>
    <name evidence="5" type="ordered locus">Thein_0804</name>
</gene>
<evidence type="ECO:0000313" key="6">
    <source>
        <dbReference type="Proteomes" id="UP000006793"/>
    </source>
</evidence>
<dbReference type="HOGENOM" id="CLU_093432_1_0_0"/>
<dbReference type="Proteomes" id="UP000006793">
    <property type="component" value="Chromosome"/>
</dbReference>
<dbReference type="PROSITE" id="PS51379">
    <property type="entry name" value="4FE4S_FER_2"/>
    <property type="match status" value="2"/>
</dbReference>
<dbReference type="KEGG" id="tid:Thein_0804"/>
<dbReference type="PaxDb" id="667014-Thein_0804"/>
<dbReference type="PANTHER" id="PTHR43255:SF2">
    <property type="entry name" value="HETERODISULFIDE REDUCTASE RELATED PROTEIN"/>
    <property type="match status" value="1"/>
</dbReference>
<dbReference type="Gene3D" id="1.10.1060.10">
    <property type="entry name" value="Alpha-helical ferredoxin"/>
    <property type="match status" value="1"/>
</dbReference>
<feature type="domain" description="4Fe-4S ferredoxin-type" evidence="4">
    <location>
        <begin position="12"/>
        <end position="42"/>
    </location>
</feature>
<feature type="domain" description="4Fe-4S ferredoxin-type" evidence="4">
    <location>
        <begin position="65"/>
        <end position="84"/>
    </location>
</feature>
<dbReference type="PROSITE" id="PS00198">
    <property type="entry name" value="4FE4S_FER_1"/>
    <property type="match status" value="1"/>
</dbReference>
<dbReference type="InterPro" id="IPR051460">
    <property type="entry name" value="HdrC_iron-sulfur_subunit"/>
</dbReference>
<accession>F8ACI0</accession>
<reference evidence="5 6" key="2">
    <citation type="journal article" date="2012" name="Stand. Genomic Sci.">
        <title>Complete genome sequence of the thermophilic sulfate-reducing ocean bacterium Thermodesulfatator indicus type strain (CIR29812(T)).</title>
        <authorList>
            <person name="Anderson I."/>
            <person name="Saunders E."/>
            <person name="Lapidus A."/>
            <person name="Nolan M."/>
            <person name="Lucas S."/>
            <person name="Tice H."/>
            <person name="Del Rio T.G."/>
            <person name="Cheng J.F."/>
            <person name="Han C."/>
            <person name="Tapia R."/>
            <person name="Goodwin L.A."/>
            <person name="Pitluck S."/>
            <person name="Liolios K."/>
            <person name="Mavromatis K."/>
            <person name="Pagani I."/>
            <person name="Ivanova N."/>
            <person name="Mikhailova N."/>
            <person name="Pati A."/>
            <person name="Chen A."/>
            <person name="Palaniappan K."/>
            <person name="Land M."/>
            <person name="Hauser L."/>
            <person name="Jeffries C.D."/>
            <person name="Chang Y.J."/>
            <person name="Brambilla E.M."/>
            <person name="Rohde M."/>
            <person name="Spring S."/>
            <person name="Goker M."/>
            <person name="Detter J.C."/>
            <person name="Woyke T."/>
            <person name="Bristow J."/>
            <person name="Eisen J.A."/>
            <person name="Markowitz V."/>
            <person name="Hugenholtz P."/>
            <person name="Kyrpides N.C."/>
            <person name="Klenk H.P."/>
        </authorList>
    </citation>
    <scope>NUCLEOTIDE SEQUENCE [LARGE SCALE GENOMIC DNA]</scope>
    <source>
        <strain evidence="6">DSM 15286 / JCM 11887 / CIR29812</strain>
    </source>
</reference>
<reference evidence="6" key="1">
    <citation type="submission" date="2011-04" db="EMBL/GenBank/DDBJ databases">
        <title>The complete genome of Thermodesulfatator indicus DSM 15286.</title>
        <authorList>
            <person name="Lucas S."/>
            <person name="Copeland A."/>
            <person name="Lapidus A."/>
            <person name="Bruce D."/>
            <person name="Goodwin L."/>
            <person name="Pitluck S."/>
            <person name="Peters L."/>
            <person name="Kyrpides N."/>
            <person name="Mavromatis K."/>
            <person name="Pagani I."/>
            <person name="Ivanova N."/>
            <person name="Saunders L."/>
            <person name="Detter J.C."/>
            <person name="Tapia R."/>
            <person name="Han C."/>
            <person name="Land M."/>
            <person name="Hauser L."/>
            <person name="Markowitz V."/>
            <person name="Cheng J.-F."/>
            <person name="Hugenholtz P."/>
            <person name="Woyke T."/>
            <person name="Wu D."/>
            <person name="Spring S."/>
            <person name="Schroeder M."/>
            <person name="Brambilla E."/>
            <person name="Klenk H.-P."/>
            <person name="Eisen J.A."/>
        </authorList>
    </citation>
    <scope>NUCLEOTIDE SEQUENCE [LARGE SCALE GENOMIC DNA]</scope>
    <source>
        <strain evidence="6">DSM 15286 / JCM 11887 / CIR29812</strain>
    </source>
</reference>
<dbReference type="GO" id="GO:0005886">
    <property type="term" value="C:plasma membrane"/>
    <property type="evidence" value="ECO:0007669"/>
    <property type="project" value="TreeGrafter"/>
</dbReference>
<dbReference type="GO" id="GO:0051536">
    <property type="term" value="F:iron-sulfur cluster binding"/>
    <property type="evidence" value="ECO:0007669"/>
    <property type="project" value="UniProtKB-KW"/>
</dbReference>
<dbReference type="InParanoid" id="F8ACI0"/>
<evidence type="ECO:0000256" key="2">
    <source>
        <dbReference type="ARBA" id="ARBA00023004"/>
    </source>
</evidence>
<keyword evidence="6" id="KW-1185">Reference proteome</keyword>
<dbReference type="InterPro" id="IPR017896">
    <property type="entry name" value="4Fe4S_Fe-S-bd"/>
</dbReference>
<proteinExistence type="predicted"/>
<sequence>MTKNAIKNFMEKIAERDFSFCLTCQTCTNGCPCVSLMDYLPHQLMRLLQWEEFEEALKSKAIWVCVGCNACTHACPMGIEIPEIMDILRQEAIKVGIIAEKDIYEFHRQMLLSLKRHGRVSEFELILAYKTKKGHFFEDITLGLQMLTKKKMKLKPARLKERKKIRAFFEKCPL</sequence>
<evidence type="ECO:0000256" key="1">
    <source>
        <dbReference type="ARBA" id="ARBA00022723"/>
    </source>
</evidence>
<evidence type="ECO:0000259" key="4">
    <source>
        <dbReference type="PROSITE" id="PS51379"/>
    </source>
</evidence>
<evidence type="ECO:0000256" key="3">
    <source>
        <dbReference type="ARBA" id="ARBA00023014"/>
    </source>
</evidence>
<dbReference type="PANTHER" id="PTHR43255">
    <property type="entry name" value="IRON-SULFUR-BINDING OXIDOREDUCTASE FADF-RELATED-RELATED"/>
    <property type="match status" value="1"/>
</dbReference>
<keyword evidence="2" id="KW-0408">Iron</keyword>
<keyword evidence="1" id="KW-0479">Metal-binding</keyword>